<feature type="transmembrane region" description="Helical" evidence="7">
    <location>
        <begin position="119"/>
        <end position="138"/>
    </location>
</feature>
<comment type="subcellular location">
    <subcellularLocation>
        <location evidence="1">Cell membrane</location>
        <topology evidence="1">Multi-pass membrane protein</topology>
    </subcellularLocation>
</comment>
<dbReference type="PRINTS" id="PR01035">
    <property type="entry name" value="TCRTETA"/>
</dbReference>
<dbReference type="Gene3D" id="1.20.1250.20">
    <property type="entry name" value="MFS general substrate transporter like domains"/>
    <property type="match status" value="1"/>
</dbReference>
<keyword evidence="6 7" id="KW-0472">Membrane</keyword>
<dbReference type="EMBL" id="RHHU01000017">
    <property type="protein sequence ID" value="RNB80617.1"/>
    <property type="molecule type" value="Genomic_DNA"/>
</dbReference>
<dbReference type="Gene3D" id="1.20.1720.10">
    <property type="entry name" value="Multidrug resistance protein D"/>
    <property type="match status" value="1"/>
</dbReference>
<keyword evidence="4 7" id="KW-0812">Transmembrane</keyword>
<protein>
    <submittedName>
        <fullName evidence="9">MFS transporter</fullName>
    </submittedName>
</protein>
<dbReference type="PANTHER" id="PTHR23501:SF197">
    <property type="entry name" value="COMD"/>
    <property type="match status" value="1"/>
</dbReference>
<feature type="transmembrane region" description="Helical" evidence="7">
    <location>
        <begin position="438"/>
        <end position="458"/>
    </location>
</feature>
<feature type="transmembrane region" description="Helical" evidence="7">
    <location>
        <begin position="271"/>
        <end position="287"/>
    </location>
</feature>
<feature type="transmembrane region" description="Helical" evidence="7">
    <location>
        <begin position="237"/>
        <end position="259"/>
    </location>
</feature>
<evidence type="ECO:0000256" key="7">
    <source>
        <dbReference type="SAM" id="Phobius"/>
    </source>
</evidence>
<sequence>MSSREPSLSYYPVYIPFTFIRYCFFCKGLAAFGDPFGEEREKVEIGKQASTRLILFGLLLGLLVSSLNQTITVTAMTTTVQELGGISLFGWTLSIYMLMSTASMPIYGKLADLCGRKSTYLLGMVLFLLGSSLCGMAGNMTHLIVFRGIQGLGAGSMLPVALAIVGDLFPPERRDKPQFMLVSVFGLASILGPALGGFLTELLSWHWLCFVSLPFGVAAICLLAIGYRENRNKHKLIIDWPGAITLCGSVIAILLALVLGDAGKQTEGMLAGFYGLGGILLGLFLWMESQGKAPILPLALFRHRLVSSASVVSFFVSAGMFGAIPFVPFFLHEVQGVSPALAGAMVIPYMLAYFVGNVVSRRLMSRFTYRQMVLTSLLIIGVGFGLLSMIDTQTTLQTVATYMIVAGLGAGQLMPVLKTAMQSAVSKQHSGSFPSLFGLVRSMGSTIGVSLRGLLIYVQPDHSLGIEREQVFTLVFFFVIMALLAALFLGKAQLVRGDSSELQSLQARRSLQ</sequence>
<dbReference type="Pfam" id="PF07690">
    <property type="entry name" value="MFS_1"/>
    <property type="match status" value="1"/>
</dbReference>
<feature type="transmembrane region" description="Helical" evidence="7">
    <location>
        <begin position="308"/>
        <end position="331"/>
    </location>
</feature>
<name>A0A3M8CZJ9_9BACL</name>
<dbReference type="PROSITE" id="PS50850">
    <property type="entry name" value="MFS"/>
    <property type="match status" value="1"/>
</dbReference>
<dbReference type="Proteomes" id="UP000269573">
    <property type="component" value="Unassembled WGS sequence"/>
</dbReference>
<dbReference type="SUPFAM" id="SSF103473">
    <property type="entry name" value="MFS general substrate transporter"/>
    <property type="match status" value="1"/>
</dbReference>
<dbReference type="GO" id="GO:0022857">
    <property type="term" value="F:transmembrane transporter activity"/>
    <property type="evidence" value="ECO:0007669"/>
    <property type="project" value="InterPro"/>
</dbReference>
<dbReference type="FunFam" id="1.20.1720.10:FF:000004">
    <property type="entry name" value="EmrB/QacA family drug resistance transporter"/>
    <property type="match status" value="1"/>
</dbReference>
<feature type="transmembrane region" description="Helical" evidence="7">
    <location>
        <begin position="178"/>
        <end position="199"/>
    </location>
</feature>
<keyword evidence="2" id="KW-0813">Transport</keyword>
<evidence type="ECO:0000256" key="2">
    <source>
        <dbReference type="ARBA" id="ARBA00022448"/>
    </source>
</evidence>
<evidence type="ECO:0000256" key="5">
    <source>
        <dbReference type="ARBA" id="ARBA00022989"/>
    </source>
</evidence>
<dbReference type="InterPro" id="IPR020846">
    <property type="entry name" value="MFS_dom"/>
</dbReference>
<feature type="transmembrane region" description="Helical" evidence="7">
    <location>
        <begin position="88"/>
        <end position="107"/>
    </location>
</feature>
<feature type="transmembrane region" description="Helical" evidence="7">
    <location>
        <begin position="396"/>
        <end position="417"/>
    </location>
</feature>
<organism evidence="9 10">
    <name type="scientific">Brevibacillus nitrificans</name>
    <dbReference type="NCBI Taxonomy" id="651560"/>
    <lineage>
        <taxon>Bacteria</taxon>
        <taxon>Bacillati</taxon>
        <taxon>Bacillota</taxon>
        <taxon>Bacilli</taxon>
        <taxon>Bacillales</taxon>
        <taxon>Paenibacillaceae</taxon>
        <taxon>Brevibacillus</taxon>
    </lineage>
</organism>
<feature type="transmembrane region" description="Helical" evidence="7">
    <location>
        <begin position="337"/>
        <end position="360"/>
    </location>
</feature>
<evidence type="ECO:0000256" key="6">
    <source>
        <dbReference type="ARBA" id="ARBA00023136"/>
    </source>
</evidence>
<evidence type="ECO:0000256" key="4">
    <source>
        <dbReference type="ARBA" id="ARBA00022692"/>
    </source>
</evidence>
<keyword evidence="3" id="KW-1003">Cell membrane</keyword>
<evidence type="ECO:0000313" key="10">
    <source>
        <dbReference type="Proteomes" id="UP000269573"/>
    </source>
</evidence>
<dbReference type="InterPro" id="IPR001958">
    <property type="entry name" value="Tet-R_TetA/multi-R_MdtG-like"/>
</dbReference>
<dbReference type="PANTHER" id="PTHR23501">
    <property type="entry name" value="MAJOR FACILITATOR SUPERFAMILY"/>
    <property type="match status" value="1"/>
</dbReference>
<feature type="transmembrane region" description="Helical" evidence="7">
    <location>
        <begin position="205"/>
        <end position="225"/>
    </location>
</feature>
<gene>
    <name evidence="9" type="ORF">EDM59_25190</name>
</gene>
<accession>A0A3M8CZJ9</accession>
<proteinExistence type="predicted"/>
<feature type="domain" description="Major facilitator superfamily (MFS) profile" evidence="8">
    <location>
        <begin position="54"/>
        <end position="494"/>
    </location>
</feature>
<keyword evidence="10" id="KW-1185">Reference proteome</keyword>
<evidence type="ECO:0000256" key="1">
    <source>
        <dbReference type="ARBA" id="ARBA00004651"/>
    </source>
</evidence>
<feature type="transmembrane region" description="Helical" evidence="7">
    <location>
        <begin position="372"/>
        <end position="390"/>
    </location>
</feature>
<keyword evidence="5 7" id="KW-1133">Transmembrane helix</keyword>
<reference evidence="9 10" key="1">
    <citation type="submission" date="2018-10" db="EMBL/GenBank/DDBJ databases">
        <title>Phylogenomics of Brevibacillus.</title>
        <authorList>
            <person name="Dunlap C."/>
        </authorList>
    </citation>
    <scope>NUCLEOTIDE SEQUENCE [LARGE SCALE GENOMIC DNA]</scope>
    <source>
        <strain evidence="9 10">JCM 15774</strain>
    </source>
</reference>
<evidence type="ECO:0000256" key="3">
    <source>
        <dbReference type="ARBA" id="ARBA00022475"/>
    </source>
</evidence>
<dbReference type="InterPro" id="IPR036259">
    <property type="entry name" value="MFS_trans_sf"/>
</dbReference>
<evidence type="ECO:0000313" key="9">
    <source>
        <dbReference type="EMBL" id="RNB80617.1"/>
    </source>
</evidence>
<comment type="caution">
    <text evidence="9">The sequence shown here is derived from an EMBL/GenBank/DDBJ whole genome shotgun (WGS) entry which is preliminary data.</text>
</comment>
<dbReference type="GO" id="GO:0005886">
    <property type="term" value="C:plasma membrane"/>
    <property type="evidence" value="ECO:0007669"/>
    <property type="project" value="UniProtKB-SubCell"/>
</dbReference>
<feature type="transmembrane region" description="Helical" evidence="7">
    <location>
        <begin position="53"/>
        <end position="76"/>
    </location>
</feature>
<feature type="transmembrane region" description="Helical" evidence="7">
    <location>
        <begin position="470"/>
        <end position="490"/>
    </location>
</feature>
<dbReference type="AlphaFoldDB" id="A0A3M8CZJ9"/>
<feature type="transmembrane region" description="Helical" evidence="7">
    <location>
        <begin position="144"/>
        <end position="166"/>
    </location>
</feature>
<feature type="transmembrane region" description="Helical" evidence="7">
    <location>
        <begin position="12"/>
        <end position="32"/>
    </location>
</feature>
<evidence type="ECO:0000259" key="8">
    <source>
        <dbReference type="PROSITE" id="PS50850"/>
    </source>
</evidence>
<dbReference type="InterPro" id="IPR011701">
    <property type="entry name" value="MFS"/>
</dbReference>